<dbReference type="AlphaFoldDB" id="A0A9N9LT48"/>
<evidence type="ECO:0000256" key="2">
    <source>
        <dbReference type="SAM" id="SignalP"/>
    </source>
</evidence>
<sequence>MQLLALPTTLLLLTSVLSVTAIPVAPSTANSLQARQNGVGTIGGGLENHEVTNSNTESPDKVLMQIE</sequence>
<dbReference type="EMBL" id="CAJVRM010000239">
    <property type="protein sequence ID" value="CAG8977949.1"/>
    <property type="molecule type" value="Genomic_DNA"/>
</dbReference>
<reference evidence="3" key="1">
    <citation type="submission" date="2021-07" db="EMBL/GenBank/DDBJ databases">
        <authorList>
            <person name="Durling M."/>
        </authorList>
    </citation>
    <scope>NUCLEOTIDE SEQUENCE</scope>
</reference>
<evidence type="ECO:0000313" key="4">
    <source>
        <dbReference type="Proteomes" id="UP000701801"/>
    </source>
</evidence>
<protein>
    <submittedName>
        <fullName evidence="3">Uncharacterized protein</fullName>
    </submittedName>
</protein>
<feature type="chain" id="PRO_5040261548" evidence="2">
    <location>
        <begin position="22"/>
        <end position="67"/>
    </location>
</feature>
<proteinExistence type="predicted"/>
<evidence type="ECO:0000256" key="1">
    <source>
        <dbReference type="SAM" id="MobiDB-lite"/>
    </source>
</evidence>
<name>A0A9N9LT48_9HELO</name>
<dbReference type="Proteomes" id="UP000701801">
    <property type="component" value="Unassembled WGS sequence"/>
</dbReference>
<evidence type="ECO:0000313" key="3">
    <source>
        <dbReference type="EMBL" id="CAG8977949.1"/>
    </source>
</evidence>
<dbReference type="OrthoDB" id="10546127at2759"/>
<feature type="signal peptide" evidence="2">
    <location>
        <begin position="1"/>
        <end position="21"/>
    </location>
</feature>
<feature type="region of interest" description="Disordered" evidence="1">
    <location>
        <begin position="40"/>
        <end position="67"/>
    </location>
</feature>
<organism evidence="3 4">
    <name type="scientific">Hymenoscyphus albidus</name>
    <dbReference type="NCBI Taxonomy" id="595503"/>
    <lineage>
        <taxon>Eukaryota</taxon>
        <taxon>Fungi</taxon>
        <taxon>Dikarya</taxon>
        <taxon>Ascomycota</taxon>
        <taxon>Pezizomycotina</taxon>
        <taxon>Leotiomycetes</taxon>
        <taxon>Helotiales</taxon>
        <taxon>Helotiaceae</taxon>
        <taxon>Hymenoscyphus</taxon>
    </lineage>
</organism>
<keyword evidence="4" id="KW-1185">Reference proteome</keyword>
<keyword evidence="2" id="KW-0732">Signal</keyword>
<gene>
    <name evidence="3" type="ORF">HYALB_00001830</name>
</gene>
<accession>A0A9N9LT48</accession>
<comment type="caution">
    <text evidence="3">The sequence shown here is derived from an EMBL/GenBank/DDBJ whole genome shotgun (WGS) entry which is preliminary data.</text>
</comment>